<evidence type="ECO:0000313" key="3">
    <source>
        <dbReference type="Proteomes" id="UP000323386"/>
    </source>
</evidence>
<organism evidence="2 3">
    <name type="scientific">Pseudozyma flocculosa</name>
    <dbReference type="NCBI Taxonomy" id="84751"/>
    <lineage>
        <taxon>Eukaryota</taxon>
        <taxon>Fungi</taxon>
        <taxon>Dikarya</taxon>
        <taxon>Basidiomycota</taxon>
        <taxon>Ustilaginomycotina</taxon>
        <taxon>Ustilaginomycetes</taxon>
        <taxon>Ustilaginales</taxon>
        <taxon>Ustilaginaceae</taxon>
        <taxon>Pseudozyma</taxon>
    </lineage>
</organism>
<dbReference type="AlphaFoldDB" id="A0A5C3EYW3"/>
<accession>A0A5C3EYW3</accession>
<dbReference type="EMBL" id="OOIP01000005">
    <property type="protein sequence ID" value="SPO36965.1"/>
    <property type="molecule type" value="Genomic_DNA"/>
</dbReference>
<evidence type="ECO:0000256" key="1">
    <source>
        <dbReference type="SAM" id="MobiDB-lite"/>
    </source>
</evidence>
<gene>
    <name evidence="2" type="ORF">PSFLO_02437</name>
</gene>
<feature type="region of interest" description="Disordered" evidence="1">
    <location>
        <begin position="1"/>
        <end position="34"/>
    </location>
</feature>
<feature type="compositionally biased region" description="Pro residues" evidence="1">
    <location>
        <begin position="22"/>
        <end position="34"/>
    </location>
</feature>
<sequence>MAAQAGHSATPAVTQTVGTLLDPPPPPIRLDAAPPPLVVPRPPDACLPALIAVAVALPLALLPFLDLRNPNPTQHPTQPSSYSHNPASASTLPGSAPHQISASTWLACFLPRPSPRPSLSPLVSLRRLSRLWSKGATPSTGNPQVPPLVTATLSSILPRLFPPRLLCFLPSRHQHRRRRLSLSVPLLSIDFDIVAALQTPITTAIRPSATTAALDPSAHLDLPSSLGPPPASN</sequence>
<evidence type="ECO:0000313" key="2">
    <source>
        <dbReference type="EMBL" id="SPO36965.1"/>
    </source>
</evidence>
<keyword evidence="3" id="KW-1185">Reference proteome</keyword>
<proteinExistence type="predicted"/>
<protein>
    <submittedName>
        <fullName evidence="2">Uncharacterized protein</fullName>
    </submittedName>
</protein>
<feature type="region of interest" description="Disordered" evidence="1">
    <location>
        <begin position="70"/>
        <end position="95"/>
    </location>
</feature>
<name>A0A5C3EYW3_9BASI</name>
<dbReference type="Proteomes" id="UP000323386">
    <property type="component" value="Unassembled WGS sequence"/>
</dbReference>
<reference evidence="2 3" key="1">
    <citation type="submission" date="2018-03" db="EMBL/GenBank/DDBJ databases">
        <authorList>
            <person name="Guldener U."/>
        </authorList>
    </citation>
    <scope>NUCLEOTIDE SEQUENCE [LARGE SCALE GENOMIC DNA]</scope>
    <source>
        <strain evidence="2 3">DAOM196992</strain>
    </source>
</reference>